<dbReference type="EMBL" id="LT575491">
    <property type="protein sequence ID" value="SAY46527.1"/>
    <property type="molecule type" value="Genomic_DNA"/>
</dbReference>
<evidence type="ECO:0008006" key="2">
    <source>
        <dbReference type="Google" id="ProtNLM"/>
    </source>
</evidence>
<dbReference type="NCBIfam" id="NF045926">
    <property type="entry name" value="STM2901_fam"/>
    <property type="match status" value="1"/>
</dbReference>
<gene>
    <name evidence="1" type="ORF">PWN146_05296</name>
</gene>
<organism evidence="1">
    <name type="scientific">Serratia marcescens</name>
    <dbReference type="NCBI Taxonomy" id="615"/>
    <lineage>
        <taxon>Bacteria</taxon>
        <taxon>Pseudomonadati</taxon>
        <taxon>Pseudomonadota</taxon>
        <taxon>Gammaproteobacteria</taxon>
        <taxon>Enterobacterales</taxon>
        <taxon>Yersiniaceae</taxon>
        <taxon>Serratia</taxon>
    </lineage>
</organism>
<dbReference type="Pfam" id="PF26636">
    <property type="entry name" value="DUF8209"/>
    <property type="match status" value="1"/>
</dbReference>
<dbReference type="RefSeq" id="WP_172691787.1">
    <property type="nucleotide sequence ID" value="NZ_LT575491.1"/>
</dbReference>
<dbReference type="InterPro" id="IPR058064">
    <property type="entry name" value="STM2901-like"/>
</dbReference>
<accession>A0A1C3HN97</accession>
<dbReference type="AlphaFoldDB" id="A0A1C3HN97"/>
<reference evidence="1" key="1">
    <citation type="submission" date="2016-05" db="EMBL/GenBank/DDBJ databases">
        <authorList>
            <person name="Lavstsen T."/>
            <person name="Jespersen J.S."/>
        </authorList>
    </citation>
    <scope>NUCLEOTIDE SEQUENCE</scope>
    <source>
        <strain evidence="1">PWN146_assembly</strain>
    </source>
</reference>
<sequence>MDTVEELGGTYFYSGMERLSAGELFFWVFVDKTMQQLGVGDVGAVAAIVSGMAILPTRQKPAGAKKGTSLASVASRKVFGNAKFPYGIQLPTFIGNPVEGVRRKMISNIGTFVGRTVPVVGWLILAYDVSRIGVESVVAYNKIARAEDRLW</sequence>
<dbReference type="InterPro" id="IPR058522">
    <property type="entry name" value="DUF8209"/>
</dbReference>
<evidence type="ECO:0000313" key="1">
    <source>
        <dbReference type="EMBL" id="SAY46527.1"/>
    </source>
</evidence>
<name>A0A1C3HN97_SERMA</name>
<proteinExistence type="predicted"/>
<protein>
    <recommendedName>
        <fullName evidence="2">Phage membrane protein</fullName>
    </recommendedName>
</protein>